<evidence type="ECO:0000256" key="8">
    <source>
        <dbReference type="ARBA" id="ARBA00023065"/>
    </source>
</evidence>
<dbReference type="Pfam" id="PF00474">
    <property type="entry name" value="SSF"/>
    <property type="match status" value="1"/>
</dbReference>
<comment type="subcellular location">
    <subcellularLocation>
        <location evidence="1">Cell membrane</location>
        <topology evidence="1">Multi-pass membrane protein</topology>
    </subcellularLocation>
</comment>
<dbReference type="EMBL" id="PDLO01000009">
    <property type="protein sequence ID" value="PHK97407.1"/>
    <property type="molecule type" value="Genomic_DNA"/>
</dbReference>
<dbReference type="PANTHER" id="PTHR42985:SF47">
    <property type="entry name" value="INTEGRAL MEMBRANE TRANSPORT PROTEIN"/>
    <property type="match status" value="1"/>
</dbReference>
<keyword evidence="14" id="KW-1185">Reference proteome</keyword>
<keyword evidence="5 12" id="KW-0812">Transmembrane</keyword>
<feature type="transmembrane region" description="Helical" evidence="12">
    <location>
        <begin position="326"/>
        <end position="347"/>
    </location>
</feature>
<dbReference type="OrthoDB" id="891563at2"/>
<dbReference type="Proteomes" id="UP000226437">
    <property type="component" value="Unassembled WGS sequence"/>
</dbReference>
<feature type="transmembrane region" description="Helical" evidence="12">
    <location>
        <begin position="490"/>
        <end position="511"/>
    </location>
</feature>
<dbReference type="PANTHER" id="PTHR42985">
    <property type="entry name" value="SODIUM-COUPLED MONOCARBOXYLATE TRANSPORTER"/>
    <property type="match status" value="1"/>
</dbReference>
<comment type="similarity">
    <text evidence="2 11">Belongs to the sodium:solute symporter (SSF) (TC 2.A.21) family.</text>
</comment>
<evidence type="ECO:0000256" key="9">
    <source>
        <dbReference type="ARBA" id="ARBA00023136"/>
    </source>
</evidence>
<dbReference type="RefSeq" id="WP_099107691.1">
    <property type="nucleotide sequence ID" value="NZ_JAATJF010000003.1"/>
</dbReference>
<evidence type="ECO:0000256" key="5">
    <source>
        <dbReference type="ARBA" id="ARBA00022692"/>
    </source>
</evidence>
<feature type="transmembrane region" description="Helical" evidence="12">
    <location>
        <begin position="128"/>
        <end position="153"/>
    </location>
</feature>
<name>A0A2G0CBV1_9BACT</name>
<feature type="transmembrane region" description="Helical" evidence="12">
    <location>
        <begin position="429"/>
        <end position="451"/>
    </location>
</feature>
<keyword evidence="3" id="KW-0813">Transport</keyword>
<dbReference type="InterPro" id="IPR038377">
    <property type="entry name" value="Na/Glc_symporter_sf"/>
</dbReference>
<feature type="transmembrane region" description="Helical" evidence="12">
    <location>
        <begin position="159"/>
        <end position="179"/>
    </location>
</feature>
<dbReference type="AlphaFoldDB" id="A0A2G0CBV1"/>
<sequence length="528" mass="57384">MNASLSPYAILGIVAVYFAVLVLVSFLTSRKDSNNSDFFLAGRKSPWPLVAIGMVGSSLSGVTFISIPGAVGAGGVNQAFSYMQVVMGYLLGYLVIALVLLPLYYRMGLTSIYEYLRNRIGWYGYKIGAFYFLLSRTIGSAFRLFLVAVVLQQFVAEPIGIPFAFTVASAILLIWLYTFRGGIKTIIVTDTLQTVCMLLAAGITVFYVGNALETDFPGMVRLIQQSDYSQWFYFEGGWSDPNNFFKQFLSGALITIVMTGLDQDMMQKNLSMPNFRDAQKNMLAFSIVLVFANLLFLSLGALLYIYASTVGLTIPGSSDLLYPTIALVNLPPVVGILFVLGIVAAAYSSADSALTALTTSFCVDFLGMEEGGGGGAQEPGSLAEPVRDDSQDKRKRLLVHSGFSALLFLVIMGFEIINNTAVINSLFKAAGYTYGPLLGLFAFGLLTDYRVRETIRVRSVRIPALLIVCLLSPIISMLVDYYSAELLGGFQFGFLILAFNGLLTFIGLVALSEFGAPTEDEFVGDHLA</sequence>
<feature type="transmembrane region" description="Helical" evidence="12">
    <location>
        <begin position="6"/>
        <end position="27"/>
    </location>
</feature>
<organism evidence="13 14">
    <name type="scientific">Neolewinella marina</name>
    <dbReference type="NCBI Taxonomy" id="438751"/>
    <lineage>
        <taxon>Bacteria</taxon>
        <taxon>Pseudomonadati</taxon>
        <taxon>Bacteroidota</taxon>
        <taxon>Saprospiria</taxon>
        <taxon>Saprospirales</taxon>
        <taxon>Lewinellaceae</taxon>
        <taxon>Neolewinella</taxon>
    </lineage>
</organism>
<gene>
    <name evidence="13" type="ORF">CGL56_16525</name>
</gene>
<feature type="transmembrane region" description="Helical" evidence="12">
    <location>
        <begin position="463"/>
        <end position="484"/>
    </location>
</feature>
<reference evidence="13 14" key="1">
    <citation type="submission" date="2017-10" db="EMBL/GenBank/DDBJ databases">
        <title>The draft genome sequence of Lewinella marina KCTC 32374.</title>
        <authorList>
            <person name="Wang K."/>
        </authorList>
    </citation>
    <scope>NUCLEOTIDE SEQUENCE [LARGE SCALE GENOMIC DNA]</scope>
    <source>
        <strain evidence="13 14">MKG-38</strain>
    </source>
</reference>
<feature type="transmembrane region" description="Helical" evidence="12">
    <location>
        <begin position="87"/>
        <end position="107"/>
    </location>
</feature>
<evidence type="ECO:0000256" key="4">
    <source>
        <dbReference type="ARBA" id="ARBA00022475"/>
    </source>
</evidence>
<dbReference type="InterPro" id="IPR001734">
    <property type="entry name" value="Na/solute_symporter"/>
</dbReference>
<keyword evidence="8" id="KW-0406">Ion transport</keyword>
<proteinExistence type="inferred from homology"/>
<dbReference type="GO" id="GO:0015293">
    <property type="term" value="F:symporter activity"/>
    <property type="evidence" value="ECO:0007669"/>
    <property type="project" value="TreeGrafter"/>
</dbReference>
<dbReference type="GO" id="GO:0006814">
    <property type="term" value="P:sodium ion transport"/>
    <property type="evidence" value="ECO:0007669"/>
    <property type="project" value="UniProtKB-KW"/>
</dbReference>
<dbReference type="Gene3D" id="1.20.1730.10">
    <property type="entry name" value="Sodium/glucose cotransporter"/>
    <property type="match status" value="1"/>
</dbReference>
<keyword evidence="7" id="KW-0915">Sodium</keyword>
<feature type="transmembrane region" description="Helical" evidence="12">
    <location>
        <begin position="397"/>
        <end position="417"/>
    </location>
</feature>
<feature type="transmembrane region" description="Helical" evidence="12">
    <location>
        <begin position="47"/>
        <end position="67"/>
    </location>
</feature>
<feature type="transmembrane region" description="Helical" evidence="12">
    <location>
        <begin position="244"/>
        <end position="261"/>
    </location>
</feature>
<feature type="transmembrane region" description="Helical" evidence="12">
    <location>
        <begin position="191"/>
        <end position="209"/>
    </location>
</feature>
<dbReference type="PROSITE" id="PS50283">
    <property type="entry name" value="NA_SOLUT_SYMP_3"/>
    <property type="match status" value="1"/>
</dbReference>
<evidence type="ECO:0000256" key="6">
    <source>
        <dbReference type="ARBA" id="ARBA00022989"/>
    </source>
</evidence>
<feature type="transmembrane region" description="Helical" evidence="12">
    <location>
        <begin position="282"/>
        <end position="306"/>
    </location>
</feature>
<dbReference type="GO" id="GO:0005886">
    <property type="term" value="C:plasma membrane"/>
    <property type="evidence" value="ECO:0007669"/>
    <property type="project" value="UniProtKB-SubCell"/>
</dbReference>
<evidence type="ECO:0000256" key="1">
    <source>
        <dbReference type="ARBA" id="ARBA00004651"/>
    </source>
</evidence>
<evidence type="ECO:0000256" key="12">
    <source>
        <dbReference type="SAM" id="Phobius"/>
    </source>
</evidence>
<dbReference type="InterPro" id="IPR051163">
    <property type="entry name" value="Sodium:Solute_Symporter_SSF"/>
</dbReference>
<evidence type="ECO:0000256" key="3">
    <source>
        <dbReference type="ARBA" id="ARBA00022448"/>
    </source>
</evidence>
<keyword evidence="10" id="KW-0739">Sodium transport</keyword>
<evidence type="ECO:0000256" key="11">
    <source>
        <dbReference type="RuleBase" id="RU362091"/>
    </source>
</evidence>
<protein>
    <submittedName>
        <fullName evidence="13">Sodium:solute symporter</fullName>
    </submittedName>
</protein>
<evidence type="ECO:0000313" key="13">
    <source>
        <dbReference type="EMBL" id="PHK97407.1"/>
    </source>
</evidence>
<dbReference type="CDD" id="cd10326">
    <property type="entry name" value="SLC5sbd_NIS-like"/>
    <property type="match status" value="1"/>
</dbReference>
<accession>A0A2G0CBV1</accession>
<evidence type="ECO:0000256" key="10">
    <source>
        <dbReference type="ARBA" id="ARBA00023201"/>
    </source>
</evidence>
<evidence type="ECO:0000256" key="7">
    <source>
        <dbReference type="ARBA" id="ARBA00023053"/>
    </source>
</evidence>
<keyword evidence="4" id="KW-1003">Cell membrane</keyword>
<evidence type="ECO:0000313" key="14">
    <source>
        <dbReference type="Proteomes" id="UP000226437"/>
    </source>
</evidence>
<comment type="caution">
    <text evidence="13">The sequence shown here is derived from an EMBL/GenBank/DDBJ whole genome shotgun (WGS) entry which is preliminary data.</text>
</comment>
<keyword evidence="9 12" id="KW-0472">Membrane</keyword>
<keyword evidence="6 12" id="KW-1133">Transmembrane helix</keyword>
<evidence type="ECO:0000256" key="2">
    <source>
        <dbReference type="ARBA" id="ARBA00006434"/>
    </source>
</evidence>